<evidence type="ECO:0000256" key="11">
    <source>
        <dbReference type="ARBA" id="ARBA00023128"/>
    </source>
</evidence>
<evidence type="ECO:0000256" key="15">
    <source>
        <dbReference type="PROSITE-ProRule" id="PRU00282"/>
    </source>
</evidence>
<dbReference type="InterPro" id="IPR023395">
    <property type="entry name" value="MCP_dom_sf"/>
</dbReference>
<comment type="subcellular location">
    <subcellularLocation>
        <location evidence="1">Mitochondrion inner membrane</location>
        <topology evidence="1">Multi-pass membrane protein</topology>
    </subcellularLocation>
</comment>
<comment type="function">
    <text evidence="14">Mitochondrial iron transporter that mediates iron uptake. Probably required for heme synthesis of hemoproteins and Fe-S cluster assembly in non-erythroid cells.</text>
</comment>
<feature type="repeat" description="Solcar" evidence="15">
    <location>
        <begin position="263"/>
        <end position="351"/>
    </location>
</feature>
<evidence type="ECO:0000256" key="10">
    <source>
        <dbReference type="ARBA" id="ARBA00023065"/>
    </source>
</evidence>
<dbReference type="FunFam" id="1.50.40.10:FF:000027">
    <property type="entry name" value="mitoferrin-2 isoform X1"/>
    <property type="match status" value="1"/>
</dbReference>
<evidence type="ECO:0000256" key="7">
    <source>
        <dbReference type="ARBA" id="ARBA00022792"/>
    </source>
</evidence>
<evidence type="ECO:0000256" key="4">
    <source>
        <dbReference type="ARBA" id="ARBA00022496"/>
    </source>
</evidence>
<dbReference type="SUPFAM" id="SSF103506">
    <property type="entry name" value="Mitochondrial carrier"/>
    <property type="match status" value="1"/>
</dbReference>
<keyword evidence="3 16" id="KW-0813">Transport</keyword>
<dbReference type="GO" id="GO:0048250">
    <property type="term" value="P:iron import into the mitochondrion"/>
    <property type="evidence" value="ECO:0007669"/>
    <property type="project" value="TreeGrafter"/>
</dbReference>
<dbReference type="Ensembl" id="ENSAPLT00020009438.1">
    <property type="protein sequence ID" value="ENSAPLP00020008775.1"/>
    <property type="gene ID" value="ENSAPLG00020006468.1"/>
</dbReference>
<dbReference type="PANTHER" id="PTHR45758:SF20">
    <property type="entry name" value="MITOFERRIN-2"/>
    <property type="match status" value="1"/>
</dbReference>
<organism evidence="18 19">
    <name type="scientific">Anas platyrhynchos</name>
    <name type="common">Mallard</name>
    <name type="synonym">Anas boschas</name>
    <dbReference type="NCBI Taxonomy" id="8839"/>
    <lineage>
        <taxon>Eukaryota</taxon>
        <taxon>Metazoa</taxon>
        <taxon>Chordata</taxon>
        <taxon>Craniata</taxon>
        <taxon>Vertebrata</taxon>
        <taxon>Euteleostomi</taxon>
        <taxon>Archelosauria</taxon>
        <taxon>Archosauria</taxon>
        <taxon>Dinosauria</taxon>
        <taxon>Saurischia</taxon>
        <taxon>Theropoda</taxon>
        <taxon>Coelurosauria</taxon>
        <taxon>Aves</taxon>
        <taxon>Neognathae</taxon>
        <taxon>Galloanserae</taxon>
        <taxon>Anseriformes</taxon>
        <taxon>Anatidae</taxon>
        <taxon>Anatinae</taxon>
        <taxon>Anas</taxon>
    </lineage>
</organism>
<evidence type="ECO:0000256" key="12">
    <source>
        <dbReference type="ARBA" id="ARBA00023136"/>
    </source>
</evidence>
<evidence type="ECO:0000256" key="1">
    <source>
        <dbReference type="ARBA" id="ARBA00004448"/>
    </source>
</evidence>
<keyword evidence="10" id="KW-0406">Ion transport</keyword>
<feature type="repeat" description="Solcar" evidence="15">
    <location>
        <begin position="361"/>
        <end position="445"/>
    </location>
</feature>
<evidence type="ECO:0000256" key="8">
    <source>
        <dbReference type="ARBA" id="ARBA00022989"/>
    </source>
</evidence>
<accession>A0A8B9SN84</accession>
<keyword evidence="6" id="KW-0677">Repeat</keyword>
<evidence type="ECO:0000256" key="16">
    <source>
        <dbReference type="RuleBase" id="RU000488"/>
    </source>
</evidence>
<evidence type="ECO:0000256" key="5">
    <source>
        <dbReference type="ARBA" id="ARBA00022692"/>
    </source>
</evidence>
<feature type="region of interest" description="Disordered" evidence="17">
    <location>
        <begin position="133"/>
        <end position="196"/>
    </location>
</feature>
<evidence type="ECO:0000313" key="19">
    <source>
        <dbReference type="Proteomes" id="UP000694400"/>
    </source>
</evidence>
<feature type="compositionally biased region" description="Low complexity" evidence="17">
    <location>
        <begin position="133"/>
        <end position="158"/>
    </location>
</feature>
<evidence type="ECO:0000256" key="13">
    <source>
        <dbReference type="ARBA" id="ARBA00036243"/>
    </source>
</evidence>
<evidence type="ECO:0000256" key="2">
    <source>
        <dbReference type="ARBA" id="ARBA00006375"/>
    </source>
</evidence>
<dbReference type="Pfam" id="PF00153">
    <property type="entry name" value="Mito_carr"/>
    <property type="match status" value="3"/>
</dbReference>
<evidence type="ECO:0000256" key="3">
    <source>
        <dbReference type="ARBA" id="ARBA00022448"/>
    </source>
</evidence>
<dbReference type="FunFam" id="1.50.40.10:FF:000031">
    <property type="entry name" value="mitoferrin-2 isoform X1"/>
    <property type="match status" value="1"/>
</dbReference>
<dbReference type="GO" id="GO:0015093">
    <property type="term" value="F:ferrous iron transmembrane transporter activity"/>
    <property type="evidence" value="ECO:0007669"/>
    <property type="project" value="TreeGrafter"/>
</dbReference>
<dbReference type="Proteomes" id="UP000694400">
    <property type="component" value="Chromosome 7"/>
</dbReference>
<keyword evidence="11" id="KW-0496">Mitochondrion</keyword>
<feature type="compositionally biased region" description="Polar residues" evidence="17">
    <location>
        <begin position="56"/>
        <end position="71"/>
    </location>
</feature>
<comment type="catalytic activity">
    <reaction evidence="13">
        <text>Fe(2+)(in) = Fe(2+)(out)</text>
        <dbReference type="Rhea" id="RHEA:28486"/>
        <dbReference type="ChEBI" id="CHEBI:29033"/>
    </reaction>
</comment>
<dbReference type="GO" id="GO:0005743">
    <property type="term" value="C:mitochondrial inner membrane"/>
    <property type="evidence" value="ECO:0007669"/>
    <property type="project" value="UniProtKB-SubCell"/>
</dbReference>
<evidence type="ECO:0000256" key="14">
    <source>
        <dbReference type="ARBA" id="ARBA00037402"/>
    </source>
</evidence>
<feature type="repeat" description="Solcar" evidence="15">
    <location>
        <begin position="452"/>
        <end position="545"/>
    </location>
</feature>
<dbReference type="PANTHER" id="PTHR45758">
    <property type="entry name" value="MITOFERRIN-1-RELATED"/>
    <property type="match status" value="1"/>
</dbReference>
<evidence type="ECO:0000256" key="17">
    <source>
        <dbReference type="SAM" id="MobiDB-lite"/>
    </source>
</evidence>
<comment type="similarity">
    <text evidence="2 16">Belongs to the mitochondrial carrier (TC 2.A.29) family.</text>
</comment>
<protein>
    <submittedName>
        <fullName evidence="18">Solute carrier family 25 member 28</fullName>
    </submittedName>
</protein>
<name>A0A8B9SN84_ANAPL</name>
<evidence type="ECO:0000256" key="9">
    <source>
        <dbReference type="ARBA" id="ARBA00023004"/>
    </source>
</evidence>
<keyword evidence="12 15" id="KW-0472">Membrane</keyword>
<dbReference type="PROSITE" id="PS50920">
    <property type="entry name" value="SOLCAR"/>
    <property type="match status" value="3"/>
</dbReference>
<dbReference type="InterPro" id="IPR018108">
    <property type="entry name" value="MCP_transmembrane"/>
</dbReference>
<sequence>MFCTKSSRMAACCLPGHRKGSGAGGAPESCSPRKQQGEEQFLCSAPLHPPEETNERSSSCSLRAPNQSVSSRGGCKAPVLPKLPSPRAPTLLEPSLLVPGAHPSSSLWPWPFPTALTSAAAAACRRCTARTAASPCASGPARGRQRSAAGAAGRASLAPAPPPPPPRSLRGHGESREPRAPGASPVPPGGAARTRFDLLDHGPAATVPHLADVQQVVRVAVVRRPDVDEDPGAAAAAVHHHAVAQRRVLRVGGRQLLQPRQGAAVSTHMLAGAVAGVMEHCVMYPVDCVKTRMQSLRPEPAARYRNVLEALWRIVRTEGVWRPMRGMNITATGAGPAHALYFACYEKLKKTLSDVIHAGGNSHVANGAAGCVATLLHDAAMNPAEVVKQRMQMYNSPYQRVTDCVRAVWRNEGAGAFYRSYTTQLTMNIPFQAIHFMTYEFLQEQLNPHRQYNPGSHVVSGACAGAVAAAATTPLDVCKTLLNTQESLALSSNISGHITGMANAFRTVYQVGGVTAYFRGVQARVIYQMPSTAIAWSVYEFFKYILTKRQEERRAGK</sequence>
<dbReference type="Gene3D" id="1.50.40.10">
    <property type="entry name" value="Mitochondrial carrier domain"/>
    <property type="match status" value="2"/>
</dbReference>
<reference evidence="18" key="1">
    <citation type="submission" date="2019-08" db="EMBL/GenBank/DDBJ databases">
        <title>Three high-quality genomes provides insights into domestication of ducks.</title>
        <authorList>
            <person name="Hou Z.C."/>
            <person name="Zhu F."/>
            <person name="Yin Z.T."/>
            <person name="Zhang F."/>
        </authorList>
    </citation>
    <scope>NUCLEOTIDE SEQUENCE [LARGE SCALE GENOMIC DNA]</scope>
</reference>
<keyword evidence="9" id="KW-0408">Iron</keyword>
<dbReference type="AlphaFoldDB" id="A0A8B9SN84"/>
<reference evidence="18" key="3">
    <citation type="submission" date="2025-09" db="UniProtKB">
        <authorList>
            <consortium name="Ensembl"/>
        </authorList>
    </citation>
    <scope>IDENTIFICATION</scope>
</reference>
<reference evidence="18" key="2">
    <citation type="submission" date="2025-08" db="UniProtKB">
        <authorList>
            <consortium name="Ensembl"/>
        </authorList>
    </citation>
    <scope>IDENTIFICATION</scope>
</reference>
<evidence type="ECO:0000313" key="18">
    <source>
        <dbReference type="Ensembl" id="ENSAPLP00020008775.1"/>
    </source>
</evidence>
<proteinExistence type="inferred from homology"/>
<keyword evidence="4" id="KW-0410">Iron transport</keyword>
<keyword evidence="8" id="KW-1133">Transmembrane helix</keyword>
<keyword evidence="5 15" id="KW-0812">Transmembrane</keyword>
<evidence type="ECO:0000256" key="6">
    <source>
        <dbReference type="ARBA" id="ARBA00022737"/>
    </source>
</evidence>
<keyword evidence="7" id="KW-0999">Mitochondrion inner membrane</keyword>
<feature type="region of interest" description="Disordered" evidence="17">
    <location>
        <begin position="44"/>
        <end position="81"/>
    </location>
</feature>